<evidence type="ECO:0000256" key="4">
    <source>
        <dbReference type="SAM" id="Phobius"/>
    </source>
</evidence>
<feature type="domain" description="SRCR" evidence="5">
    <location>
        <begin position="69"/>
        <end position="109"/>
    </location>
</feature>
<proteinExistence type="predicted"/>
<keyword evidence="1 2" id="KW-1015">Disulfide bond</keyword>
<keyword evidence="4" id="KW-1133">Transmembrane helix</keyword>
<evidence type="ECO:0000313" key="6">
    <source>
        <dbReference type="EMBL" id="CAC5408443.1"/>
    </source>
</evidence>
<feature type="region of interest" description="Disordered" evidence="3">
    <location>
        <begin position="426"/>
        <end position="449"/>
    </location>
</feature>
<evidence type="ECO:0000313" key="7">
    <source>
        <dbReference type="Proteomes" id="UP000507470"/>
    </source>
</evidence>
<evidence type="ECO:0000256" key="2">
    <source>
        <dbReference type="PROSITE-ProRule" id="PRU00196"/>
    </source>
</evidence>
<dbReference type="Pfam" id="PF00530">
    <property type="entry name" value="SRCR"/>
    <property type="match status" value="1"/>
</dbReference>
<dbReference type="OrthoDB" id="10417500at2759"/>
<dbReference type="PROSITE" id="PS50287">
    <property type="entry name" value="SRCR_2"/>
    <property type="match status" value="1"/>
</dbReference>
<protein>
    <recommendedName>
        <fullName evidence="5">SRCR domain-containing protein</fullName>
    </recommendedName>
</protein>
<name>A0A6J8DIJ0_MYTCO</name>
<feature type="disulfide bond" evidence="2">
    <location>
        <begin position="78"/>
        <end position="88"/>
    </location>
</feature>
<reference evidence="6 7" key="1">
    <citation type="submission" date="2020-06" db="EMBL/GenBank/DDBJ databases">
        <authorList>
            <person name="Li R."/>
            <person name="Bekaert M."/>
        </authorList>
    </citation>
    <scope>NUCLEOTIDE SEQUENCE [LARGE SCALE GENOMIC DNA]</scope>
    <source>
        <strain evidence="7">wild</strain>
    </source>
</reference>
<dbReference type="Proteomes" id="UP000507470">
    <property type="component" value="Unassembled WGS sequence"/>
</dbReference>
<sequence length="501" mass="56516">MQFRSGQANNGSSSELSSVSAITFDLGKYSVFAISLYPPSNLSLLIRVITRAREKAEVITTHSLADYHGPIYLDDLSCNGSEDNLLKCRMGTIGENKCSHEEDVSIKCQGYISQGGSFFIGLPASNWTTSSHVCSLQGIDKINTTDVFNHSSLAHTISEEVEKVWTGTVIKYTKWAAFIGCGRSFSSLDSGRSVKTMDDCLRHCSDYSFASYFVMKSSKCYCIADRPEINDDINDCRTECTNAIYTPCSSGRSALVFTFVEAVYVSKSWYDYQELCLKEGNSVLYNRNTLGEGAKVNTFFWTPIFRTHSVVTAERLSETDLCVALSKSERKYFTLEHCSARFPFLCTYKAPRNTIVYNTVNNTFPTSVAVVELVVIIILVFLVVIISFKSFKRIRIYKEKLKRVNERLPGTEFSFYTGIEETNEEVNDPGYNELSDNLSQHDDRRMDTSNDRVDNQGYLISEQHYHTIPEVEIHYAEANVAESYGNEEHVDKDGYLEPVTK</sequence>
<dbReference type="AlphaFoldDB" id="A0A6J8DIJ0"/>
<dbReference type="InterPro" id="IPR036772">
    <property type="entry name" value="SRCR-like_dom_sf"/>
</dbReference>
<keyword evidence="4" id="KW-0472">Membrane</keyword>
<dbReference type="Gene3D" id="3.10.250.10">
    <property type="entry name" value="SRCR-like domain"/>
    <property type="match status" value="1"/>
</dbReference>
<evidence type="ECO:0000256" key="3">
    <source>
        <dbReference type="SAM" id="MobiDB-lite"/>
    </source>
</evidence>
<dbReference type="InterPro" id="IPR001190">
    <property type="entry name" value="SRCR"/>
</dbReference>
<feature type="compositionally biased region" description="Basic and acidic residues" evidence="3">
    <location>
        <begin position="439"/>
        <end position="449"/>
    </location>
</feature>
<organism evidence="6 7">
    <name type="scientific">Mytilus coruscus</name>
    <name type="common">Sea mussel</name>
    <dbReference type="NCBI Taxonomy" id="42192"/>
    <lineage>
        <taxon>Eukaryota</taxon>
        <taxon>Metazoa</taxon>
        <taxon>Spiralia</taxon>
        <taxon>Lophotrochozoa</taxon>
        <taxon>Mollusca</taxon>
        <taxon>Bivalvia</taxon>
        <taxon>Autobranchia</taxon>
        <taxon>Pteriomorphia</taxon>
        <taxon>Mytilida</taxon>
        <taxon>Mytiloidea</taxon>
        <taxon>Mytilidae</taxon>
        <taxon>Mytilinae</taxon>
        <taxon>Mytilus</taxon>
    </lineage>
</organism>
<evidence type="ECO:0000256" key="1">
    <source>
        <dbReference type="ARBA" id="ARBA00023157"/>
    </source>
</evidence>
<dbReference type="SUPFAM" id="SSF56487">
    <property type="entry name" value="SRCR-like"/>
    <property type="match status" value="1"/>
</dbReference>
<accession>A0A6J8DIJ0</accession>
<keyword evidence="7" id="KW-1185">Reference proteome</keyword>
<feature type="transmembrane region" description="Helical" evidence="4">
    <location>
        <begin position="368"/>
        <end position="388"/>
    </location>
</feature>
<comment type="caution">
    <text evidence="2">Lacks conserved residue(s) required for the propagation of feature annotation.</text>
</comment>
<gene>
    <name evidence="6" type="ORF">MCOR_41833</name>
</gene>
<dbReference type="EMBL" id="CACVKT020007537">
    <property type="protein sequence ID" value="CAC5408443.1"/>
    <property type="molecule type" value="Genomic_DNA"/>
</dbReference>
<keyword evidence="4" id="KW-0812">Transmembrane</keyword>
<evidence type="ECO:0000259" key="5">
    <source>
        <dbReference type="PROSITE" id="PS50287"/>
    </source>
</evidence>
<dbReference type="GO" id="GO:0016020">
    <property type="term" value="C:membrane"/>
    <property type="evidence" value="ECO:0007669"/>
    <property type="project" value="InterPro"/>
</dbReference>